<reference evidence="6" key="1">
    <citation type="journal article" date="2023" name="Plant J.">
        <title>Genome sequences and population genomics provide insights into the demographic history, inbreeding, and mutation load of two 'living fossil' tree species of Dipteronia.</title>
        <authorList>
            <person name="Feng Y."/>
            <person name="Comes H.P."/>
            <person name="Chen J."/>
            <person name="Zhu S."/>
            <person name="Lu R."/>
            <person name="Zhang X."/>
            <person name="Li P."/>
            <person name="Qiu J."/>
            <person name="Olsen K.M."/>
            <person name="Qiu Y."/>
        </authorList>
    </citation>
    <scope>NUCLEOTIDE SEQUENCE</scope>
    <source>
        <strain evidence="6">KIB01</strain>
    </source>
</reference>
<dbReference type="PANTHER" id="PTHR23155:SF1221">
    <property type="entry name" value="OS11G0481150 PROTEIN"/>
    <property type="match status" value="1"/>
</dbReference>
<dbReference type="InterPro" id="IPR042197">
    <property type="entry name" value="Apaf_helical"/>
</dbReference>
<dbReference type="InterPro" id="IPR058922">
    <property type="entry name" value="WHD_DRP"/>
</dbReference>
<feature type="domain" description="NB-ARC" evidence="4">
    <location>
        <begin position="77"/>
        <end position="240"/>
    </location>
</feature>
<proteinExistence type="predicted"/>
<sequence length="421" mass="48235">MGRDGTRQCRTKITKSCPTTDPRPDSRDWFTLEDLFKRKTQLGLEIKIAGERSVVSLRTPSTTCIPTEPVIHGRHEDKAKILEMLRNETSDATFGVVPIMRMGGIGKTTLARQAVEDFNLKAWVCVSDDCDVTRISKAILEFITGHSCDLKDLSAVQNQLMQKVAGKRLLLVLDDVWSQDDDLWEKLKAPFMCAAPESTMIVTTRLQGVARTVRRKGYKLDLLSDDDYWSLFKQCAFDGRDDVSHLNAESFRQKVVQKCQGLPLATKVLGGLLGRKESKDSWMEILDNKIWDKSGEDKILPILKLSYHHLPSNLKRCFAYCAIFPKDYEFNEKKLVFLWIADGLIQQSRENKQLEKLGGEYFRDLISRLEGESKSNNQSNIFEKIRYSSHICHYLNHKSNFEVFNNAKLFKDTLVIEAREQ</sequence>
<gene>
    <name evidence="6" type="ORF">Ddye_014384</name>
</gene>
<dbReference type="InterPro" id="IPR027417">
    <property type="entry name" value="P-loop_NTPase"/>
</dbReference>
<dbReference type="PRINTS" id="PR00364">
    <property type="entry name" value="DISEASERSIST"/>
</dbReference>
<dbReference type="Gene3D" id="1.10.8.430">
    <property type="entry name" value="Helical domain of apoptotic protease-activating factors"/>
    <property type="match status" value="1"/>
</dbReference>
<keyword evidence="1" id="KW-0677">Repeat</keyword>
<dbReference type="InterPro" id="IPR002182">
    <property type="entry name" value="NB-ARC"/>
</dbReference>
<dbReference type="Pfam" id="PF00931">
    <property type="entry name" value="NB-ARC"/>
    <property type="match status" value="1"/>
</dbReference>
<feature type="domain" description="Disease resistance protein winged helix" evidence="5">
    <location>
        <begin position="323"/>
        <end position="368"/>
    </location>
</feature>
<feature type="region of interest" description="Disordered" evidence="3">
    <location>
        <begin position="1"/>
        <end position="24"/>
    </location>
</feature>
<evidence type="ECO:0000259" key="5">
    <source>
        <dbReference type="Pfam" id="PF23559"/>
    </source>
</evidence>
<dbReference type="EMBL" id="JANJYI010000004">
    <property type="protein sequence ID" value="KAK2654528.1"/>
    <property type="molecule type" value="Genomic_DNA"/>
</dbReference>
<evidence type="ECO:0000256" key="2">
    <source>
        <dbReference type="ARBA" id="ARBA00022821"/>
    </source>
</evidence>
<evidence type="ECO:0000259" key="4">
    <source>
        <dbReference type="Pfam" id="PF00931"/>
    </source>
</evidence>
<dbReference type="GO" id="GO:0043531">
    <property type="term" value="F:ADP binding"/>
    <property type="evidence" value="ECO:0007669"/>
    <property type="project" value="InterPro"/>
</dbReference>
<dbReference type="InterPro" id="IPR044974">
    <property type="entry name" value="Disease_R_plants"/>
</dbReference>
<organism evidence="6 7">
    <name type="scientific">Dipteronia dyeriana</name>
    <dbReference type="NCBI Taxonomy" id="168575"/>
    <lineage>
        <taxon>Eukaryota</taxon>
        <taxon>Viridiplantae</taxon>
        <taxon>Streptophyta</taxon>
        <taxon>Embryophyta</taxon>
        <taxon>Tracheophyta</taxon>
        <taxon>Spermatophyta</taxon>
        <taxon>Magnoliopsida</taxon>
        <taxon>eudicotyledons</taxon>
        <taxon>Gunneridae</taxon>
        <taxon>Pentapetalae</taxon>
        <taxon>rosids</taxon>
        <taxon>malvids</taxon>
        <taxon>Sapindales</taxon>
        <taxon>Sapindaceae</taxon>
        <taxon>Hippocastanoideae</taxon>
        <taxon>Acereae</taxon>
        <taxon>Dipteronia</taxon>
    </lineage>
</organism>
<name>A0AAD9X884_9ROSI</name>
<dbReference type="Gene3D" id="3.40.50.300">
    <property type="entry name" value="P-loop containing nucleotide triphosphate hydrolases"/>
    <property type="match status" value="1"/>
</dbReference>
<dbReference type="PANTHER" id="PTHR23155">
    <property type="entry name" value="DISEASE RESISTANCE PROTEIN RP"/>
    <property type="match status" value="1"/>
</dbReference>
<protein>
    <recommendedName>
        <fullName evidence="8">NB-ARC domain-containing protein</fullName>
    </recommendedName>
</protein>
<comment type="caution">
    <text evidence="6">The sequence shown here is derived from an EMBL/GenBank/DDBJ whole genome shotgun (WGS) entry which is preliminary data.</text>
</comment>
<dbReference type="AlphaFoldDB" id="A0AAD9X884"/>
<dbReference type="GO" id="GO:0098542">
    <property type="term" value="P:defense response to other organism"/>
    <property type="evidence" value="ECO:0007669"/>
    <property type="project" value="TreeGrafter"/>
</dbReference>
<keyword evidence="2" id="KW-0611">Plant defense</keyword>
<dbReference type="SUPFAM" id="SSF52540">
    <property type="entry name" value="P-loop containing nucleoside triphosphate hydrolases"/>
    <property type="match status" value="1"/>
</dbReference>
<evidence type="ECO:0000313" key="6">
    <source>
        <dbReference type="EMBL" id="KAK2654528.1"/>
    </source>
</evidence>
<evidence type="ECO:0000313" key="7">
    <source>
        <dbReference type="Proteomes" id="UP001280121"/>
    </source>
</evidence>
<dbReference type="Pfam" id="PF23559">
    <property type="entry name" value="WHD_DRP"/>
    <property type="match status" value="1"/>
</dbReference>
<dbReference type="Proteomes" id="UP001280121">
    <property type="component" value="Unassembled WGS sequence"/>
</dbReference>
<dbReference type="InterPro" id="IPR036388">
    <property type="entry name" value="WH-like_DNA-bd_sf"/>
</dbReference>
<evidence type="ECO:0008006" key="8">
    <source>
        <dbReference type="Google" id="ProtNLM"/>
    </source>
</evidence>
<evidence type="ECO:0000256" key="3">
    <source>
        <dbReference type="SAM" id="MobiDB-lite"/>
    </source>
</evidence>
<dbReference type="Gene3D" id="1.10.10.10">
    <property type="entry name" value="Winged helix-like DNA-binding domain superfamily/Winged helix DNA-binding domain"/>
    <property type="match status" value="1"/>
</dbReference>
<evidence type="ECO:0000256" key="1">
    <source>
        <dbReference type="ARBA" id="ARBA00022737"/>
    </source>
</evidence>
<accession>A0AAD9X884</accession>
<keyword evidence="7" id="KW-1185">Reference proteome</keyword>